<reference evidence="9 10" key="1">
    <citation type="submission" date="2021-01" db="EMBL/GenBank/DDBJ databases">
        <title>Genomic Encyclopedia of Type Strains, Phase IV (KMG-IV): sequencing the most valuable type-strain genomes for metagenomic binning, comparative biology and taxonomic classification.</title>
        <authorList>
            <person name="Goeker M."/>
        </authorList>
    </citation>
    <scope>NUCLEOTIDE SEQUENCE [LARGE SCALE GENOMIC DNA]</scope>
    <source>
        <strain evidence="9 10">DSM 105482</strain>
    </source>
</reference>
<dbReference type="InterPro" id="IPR035906">
    <property type="entry name" value="MetI-like_sf"/>
</dbReference>
<dbReference type="PANTHER" id="PTHR43839">
    <property type="entry name" value="OPPC IN A BINDING PROTEIN-DEPENDENT TRANSPORT SYSTEM"/>
    <property type="match status" value="1"/>
</dbReference>
<evidence type="ECO:0000256" key="5">
    <source>
        <dbReference type="ARBA" id="ARBA00023136"/>
    </source>
</evidence>
<dbReference type="Gene3D" id="1.10.3720.10">
    <property type="entry name" value="MetI-like"/>
    <property type="match status" value="1"/>
</dbReference>
<evidence type="ECO:0000256" key="1">
    <source>
        <dbReference type="ARBA" id="ARBA00004141"/>
    </source>
</evidence>
<dbReference type="InterPro" id="IPR000515">
    <property type="entry name" value="MetI-like"/>
</dbReference>
<evidence type="ECO:0000256" key="4">
    <source>
        <dbReference type="ARBA" id="ARBA00022989"/>
    </source>
</evidence>
<dbReference type="CDD" id="cd06261">
    <property type="entry name" value="TM_PBP2"/>
    <property type="match status" value="1"/>
</dbReference>
<keyword evidence="2 6" id="KW-0813">Transport</keyword>
<dbReference type="PROSITE" id="PS50928">
    <property type="entry name" value="ABC_TM1"/>
    <property type="match status" value="1"/>
</dbReference>
<dbReference type="SUPFAM" id="SSF161098">
    <property type="entry name" value="MetI-like"/>
    <property type="match status" value="1"/>
</dbReference>
<dbReference type="Pfam" id="PF00528">
    <property type="entry name" value="BPD_transp_1"/>
    <property type="match status" value="1"/>
</dbReference>
<dbReference type="Proteomes" id="UP000823486">
    <property type="component" value="Unassembled WGS sequence"/>
</dbReference>
<evidence type="ECO:0000313" key="9">
    <source>
        <dbReference type="EMBL" id="MBM7694858.1"/>
    </source>
</evidence>
<feature type="transmembrane region" description="Helical" evidence="6">
    <location>
        <begin position="120"/>
        <end position="137"/>
    </location>
</feature>
<evidence type="ECO:0000256" key="3">
    <source>
        <dbReference type="ARBA" id="ARBA00022692"/>
    </source>
</evidence>
<name>A0ABS2QNW1_9BACI</name>
<keyword evidence="4 6" id="KW-1133">Transmembrane helix</keyword>
<sequence length="330" mass="37899">MRYLRSKRVLFGLLYLLVLLICSFSLRWFFEDGIPKPLSLLYENGKLVGKPPFSPLDAPPLGSDMLGRNIFFLILEGAKYTIILVLFISFMRLILGLIFGIVYAYWLIPYKKWFNGVFQIFYYVPTALLAYIMLSPIDFIDGISRGQYISYQVFILIVIALLPISVMLGEEIHLQLQEDYITASKLMGASRSRLLFKQLKPYLLPRMMVFFMEQVVQVLSLFAQIAVLSIFLGGREMVTLEQGVNEFISLSNEWSGLVGKGYYRISLAPWVVISPLLFFAVTIISCNLIIKGLEEKMKERPKQKIDSKNIKDTPHQRGNVSSQKFKRLSQ</sequence>
<feature type="transmembrane region" description="Helical" evidence="6">
    <location>
        <begin position="82"/>
        <end position="108"/>
    </location>
</feature>
<accession>A0ABS2QNW1</accession>
<proteinExistence type="inferred from homology"/>
<keyword evidence="3 6" id="KW-0812">Transmembrane</keyword>
<comment type="subcellular location">
    <subcellularLocation>
        <location evidence="6">Cell membrane</location>
        <topology evidence="6">Multi-pass membrane protein</topology>
    </subcellularLocation>
    <subcellularLocation>
        <location evidence="1">Membrane</location>
        <topology evidence="1">Multi-pass membrane protein</topology>
    </subcellularLocation>
</comment>
<feature type="compositionally biased region" description="Basic and acidic residues" evidence="7">
    <location>
        <begin position="299"/>
        <end position="315"/>
    </location>
</feature>
<keyword evidence="10" id="KW-1185">Reference proteome</keyword>
<feature type="transmembrane region" description="Helical" evidence="6">
    <location>
        <begin position="149"/>
        <end position="168"/>
    </location>
</feature>
<feature type="region of interest" description="Disordered" evidence="7">
    <location>
        <begin position="299"/>
        <end position="330"/>
    </location>
</feature>
<dbReference type="PANTHER" id="PTHR43839:SF3">
    <property type="entry name" value="OLIGOPEPTIDE ABC TRANSPORTER, PERMEASE PROTEIN"/>
    <property type="match status" value="1"/>
</dbReference>
<evidence type="ECO:0000259" key="8">
    <source>
        <dbReference type="PROSITE" id="PS50928"/>
    </source>
</evidence>
<comment type="caution">
    <text evidence="9">The sequence shown here is derived from an EMBL/GenBank/DDBJ whole genome shotgun (WGS) entry which is preliminary data.</text>
</comment>
<evidence type="ECO:0000256" key="7">
    <source>
        <dbReference type="SAM" id="MobiDB-lite"/>
    </source>
</evidence>
<feature type="transmembrane region" description="Helical" evidence="6">
    <location>
        <begin position="207"/>
        <end position="232"/>
    </location>
</feature>
<evidence type="ECO:0000256" key="6">
    <source>
        <dbReference type="RuleBase" id="RU363032"/>
    </source>
</evidence>
<protein>
    <submittedName>
        <fullName evidence="9">Peptide/nickel transport system permease protein</fullName>
    </submittedName>
</protein>
<comment type="similarity">
    <text evidence="6">Belongs to the binding-protein-dependent transport system permease family.</text>
</comment>
<organism evidence="9 10">
    <name type="scientific">Peribacillus deserti</name>
    <dbReference type="NCBI Taxonomy" id="673318"/>
    <lineage>
        <taxon>Bacteria</taxon>
        <taxon>Bacillati</taxon>
        <taxon>Bacillota</taxon>
        <taxon>Bacilli</taxon>
        <taxon>Bacillales</taxon>
        <taxon>Bacillaceae</taxon>
        <taxon>Peribacillus</taxon>
    </lineage>
</organism>
<evidence type="ECO:0000313" key="10">
    <source>
        <dbReference type="Proteomes" id="UP000823486"/>
    </source>
</evidence>
<dbReference type="EMBL" id="JAFBFI010000043">
    <property type="protein sequence ID" value="MBM7694858.1"/>
    <property type="molecule type" value="Genomic_DNA"/>
</dbReference>
<feature type="domain" description="ABC transmembrane type-1" evidence="8">
    <location>
        <begin position="82"/>
        <end position="284"/>
    </location>
</feature>
<evidence type="ECO:0000256" key="2">
    <source>
        <dbReference type="ARBA" id="ARBA00022448"/>
    </source>
</evidence>
<keyword evidence="5 6" id="KW-0472">Membrane</keyword>
<feature type="transmembrane region" description="Helical" evidence="6">
    <location>
        <begin position="267"/>
        <end position="290"/>
    </location>
</feature>
<dbReference type="RefSeq" id="WP_204548478.1">
    <property type="nucleotide sequence ID" value="NZ_JAFBFI010000043.1"/>
</dbReference>
<feature type="transmembrane region" description="Helical" evidence="6">
    <location>
        <begin position="9"/>
        <end position="30"/>
    </location>
</feature>
<gene>
    <name evidence="9" type="ORF">JOC77_004337</name>
</gene>